<dbReference type="GO" id="GO:0006260">
    <property type="term" value="P:DNA replication"/>
    <property type="evidence" value="ECO:0007669"/>
    <property type="project" value="UniProtKB-KW"/>
</dbReference>
<protein>
    <recommendedName>
        <fullName evidence="3">J domain-containing protein</fullName>
    </recommendedName>
</protein>
<dbReference type="Gene3D" id="1.10.287.110">
    <property type="entry name" value="DnaJ domain"/>
    <property type="match status" value="1"/>
</dbReference>
<sequence length="682" mass="81186">MNIWELLEIEKTQEIKQIKKAYAKKLKQIVPDEQPAEFQQLKEAFDRAVELAKGSGQIDQVYPSERRTPVERLEPEETVDDSFMHKVQQFLRECAYFDDLAAWKYLLKDQTSWSIQEFINNTCYIQELLLEHFQFLDKSIIVLLMDTFQLNDLEEELKDDSLVLPYFLHMRQTILSEPEFSFALWRELPVNDRLNYFTYRREYLDLLNQSRDNPLLFKEIEHKVEQIFQQDGDFLVLRAFNQLIKVHGDLDQQDSYQQVSDLLEQASCQPYRSDKLAFFLTTYLRVWKTHELTDRDLELLQKETYLLPATWRPLLMGMLFWKADLPSLVIPQWKKLSKEHYLMIRPFFRKVQRQLDRTEQRELTQNTRYYDPKPYVPPKRKRKISWEILLAICVLLSVFGAFMRYQDRQESRNAFDPKTLQKPPLIDQSNVNELQKKAEETFAAKALISEDADPAQRMIYYFFCQEDQAERQTFINEYVAEEAVPLMQQHLADPAAYPEAKRYDFSFETDRTSTDGLCKAVSYNEENLLIVKLNDEEKIIDVLGTGWHELEPQHYEALLKDINVRPLHSLNFFFSRYLPSEDRKTVVDTYPQYVTEELRTELEKRAADKPVKKYGSGTWQLSEVDGQRYFVINDENDEPAMILTMDNYGRIDHVYLDGWEKMDQKTVKRILDHCEEDKIGIF</sequence>
<proteinExistence type="predicted"/>
<dbReference type="InterPro" id="IPR001623">
    <property type="entry name" value="DnaJ_domain"/>
</dbReference>
<evidence type="ECO:0000256" key="2">
    <source>
        <dbReference type="ARBA" id="ARBA00023016"/>
    </source>
</evidence>
<comment type="caution">
    <text evidence="4">The sequence shown here is derived from an EMBL/GenBank/DDBJ whole genome shotgun (WGS) entry which is preliminary data.</text>
</comment>
<gene>
    <name evidence="4" type="ORF">NRIC_32220</name>
</gene>
<reference evidence="5" key="1">
    <citation type="submission" date="2019-02" db="EMBL/GenBank/DDBJ databases">
        <title>Draft genome sequence of Enterococcus sp. Gos25-1.</title>
        <authorList>
            <person name="Tanaka N."/>
            <person name="Shiwa Y."/>
            <person name="Fujita N."/>
        </authorList>
    </citation>
    <scope>NUCLEOTIDE SEQUENCE [LARGE SCALE GENOMIC DNA]</scope>
    <source>
        <strain evidence="5">Gos25-1</strain>
    </source>
</reference>
<accession>A0A4P5PFY2</accession>
<keyword evidence="2" id="KW-0346">Stress response</keyword>
<evidence type="ECO:0000313" key="4">
    <source>
        <dbReference type="EMBL" id="GCF95331.1"/>
    </source>
</evidence>
<organism evidence="4 5">
    <name type="scientific">Enterococcus florum</name>
    <dbReference type="NCBI Taxonomy" id="2480627"/>
    <lineage>
        <taxon>Bacteria</taxon>
        <taxon>Bacillati</taxon>
        <taxon>Bacillota</taxon>
        <taxon>Bacilli</taxon>
        <taxon>Lactobacillales</taxon>
        <taxon>Enterococcaceae</taxon>
        <taxon>Enterococcus</taxon>
    </lineage>
</organism>
<evidence type="ECO:0000259" key="3">
    <source>
        <dbReference type="PROSITE" id="PS50076"/>
    </source>
</evidence>
<keyword evidence="5" id="KW-1185">Reference proteome</keyword>
<dbReference type="Proteomes" id="UP000290567">
    <property type="component" value="Unassembled WGS sequence"/>
</dbReference>
<keyword evidence="1" id="KW-0235">DNA replication</keyword>
<dbReference type="EMBL" id="BJCC01000031">
    <property type="protein sequence ID" value="GCF95331.1"/>
    <property type="molecule type" value="Genomic_DNA"/>
</dbReference>
<feature type="domain" description="J" evidence="3">
    <location>
        <begin position="2"/>
        <end position="62"/>
    </location>
</feature>
<evidence type="ECO:0000256" key="1">
    <source>
        <dbReference type="ARBA" id="ARBA00022705"/>
    </source>
</evidence>
<dbReference type="InterPro" id="IPR036869">
    <property type="entry name" value="J_dom_sf"/>
</dbReference>
<dbReference type="OrthoDB" id="9816462at2"/>
<dbReference type="RefSeq" id="WP_146623727.1">
    <property type="nucleotide sequence ID" value="NZ_BJCC01000031.1"/>
</dbReference>
<dbReference type="PROSITE" id="PS50076">
    <property type="entry name" value="DNAJ_2"/>
    <property type="match status" value="1"/>
</dbReference>
<name>A0A4P5PFY2_9ENTE</name>
<dbReference type="SUPFAM" id="SSF46565">
    <property type="entry name" value="Chaperone J-domain"/>
    <property type="match status" value="1"/>
</dbReference>
<dbReference type="AlphaFoldDB" id="A0A4P5PFY2"/>
<evidence type="ECO:0000313" key="5">
    <source>
        <dbReference type="Proteomes" id="UP000290567"/>
    </source>
</evidence>